<evidence type="ECO:0000259" key="14">
    <source>
        <dbReference type="SMART" id="SM00840"/>
    </source>
</evidence>
<keyword evidence="7 13" id="KW-0547">Nucleotide-binding</keyword>
<dbReference type="PANTHER" id="PTHR10890:SF3">
    <property type="entry name" value="CYSTEINE--TRNA LIGASE, CYTOPLASMIC"/>
    <property type="match status" value="1"/>
</dbReference>
<dbReference type="InterPro" id="IPR015273">
    <property type="entry name" value="Cys-tRNA-synt_Ia_DALR"/>
</dbReference>
<evidence type="ECO:0000313" key="15">
    <source>
        <dbReference type="EMBL" id="QHI67937.1"/>
    </source>
</evidence>
<comment type="subunit">
    <text evidence="3 13">Monomer.</text>
</comment>
<dbReference type="InterPro" id="IPR009080">
    <property type="entry name" value="tRNAsynth_Ia_anticodon-bd"/>
</dbReference>
<feature type="binding site" evidence="13">
    <location>
        <position position="28"/>
    </location>
    <ligand>
        <name>Zn(2+)</name>
        <dbReference type="ChEBI" id="CHEBI:29105"/>
    </ligand>
</feature>
<organism evidence="15 16">
    <name type="scientific">Tichowtungia aerotolerans</name>
    <dbReference type="NCBI Taxonomy" id="2697043"/>
    <lineage>
        <taxon>Bacteria</taxon>
        <taxon>Pseudomonadati</taxon>
        <taxon>Kiritimatiellota</taxon>
        <taxon>Tichowtungiia</taxon>
        <taxon>Tichowtungiales</taxon>
        <taxon>Tichowtungiaceae</taxon>
        <taxon>Tichowtungia</taxon>
    </lineage>
</organism>
<reference evidence="15 16" key="1">
    <citation type="submission" date="2020-01" db="EMBL/GenBank/DDBJ databases">
        <title>Ponticoccus aerotolerans gen. nov., sp. nov., an anaerobic bacterium and proposal of Ponticoccusceae fam. nov., Ponticoccusles ord. nov. and Ponticoccuse classis nov. in the phylum Kiritimatiellaeota.</title>
        <authorList>
            <person name="Zhou L.Y."/>
            <person name="Du Z.J."/>
        </authorList>
    </citation>
    <scope>NUCLEOTIDE SEQUENCE [LARGE SCALE GENOMIC DNA]</scope>
    <source>
        <strain evidence="15 16">S-5007</strain>
    </source>
</reference>
<comment type="similarity">
    <text evidence="2 13">Belongs to the class-I aminoacyl-tRNA synthetase family.</text>
</comment>
<evidence type="ECO:0000256" key="2">
    <source>
        <dbReference type="ARBA" id="ARBA00005594"/>
    </source>
</evidence>
<keyword evidence="4 13" id="KW-0963">Cytoplasm</keyword>
<keyword evidence="6 13" id="KW-0479">Metal-binding</keyword>
<dbReference type="Gene3D" id="3.40.50.620">
    <property type="entry name" value="HUPs"/>
    <property type="match status" value="1"/>
</dbReference>
<dbReference type="HAMAP" id="MF_00041">
    <property type="entry name" value="Cys_tRNA_synth"/>
    <property type="match status" value="1"/>
</dbReference>
<comment type="cofactor">
    <cofactor evidence="13">
        <name>Zn(2+)</name>
        <dbReference type="ChEBI" id="CHEBI:29105"/>
    </cofactor>
    <text evidence="13">Binds 1 zinc ion per subunit.</text>
</comment>
<feature type="binding site" evidence="13">
    <location>
        <position position="241"/>
    </location>
    <ligand>
        <name>Zn(2+)</name>
        <dbReference type="ChEBI" id="CHEBI:29105"/>
    </ligand>
</feature>
<evidence type="ECO:0000256" key="4">
    <source>
        <dbReference type="ARBA" id="ARBA00022490"/>
    </source>
</evidence>
<dbReference type="GO" id="GO:0005829">
    <property type="term" value="C:cytosol"/>
    <property type="evidence" value="ECO:0007669"/>
    <property type="project" value="TreeGrafter"/>
</dbReference>
<feature type="short sequence motif" description="'HIGH' region" evidence="13">
    <location>
        <begin position="30"/>
        <end position="40"/>
    </location>
</feature>
<dbReference type="InterPro" id="IPR024909">
    <property type="entry name" value="Cys-tRNA/MSH_ligase"/>
</dbReference>
<dbReference type="GO" id="GO:0006423">
    <property type="term" value="P:cysteinyl-tRNA aminoacylation"/>
    <property type="evidence" value="ECO:0007669"/>
    <property type="project" value="UniProtKB-UniRule"/>
</dbReference>
<dbReference type="GO" id="GO:0008270">
    <property type="term" value="F:zinc ion binding"/>
    <property type="evidence" value="ECO:0007669"/>
    <property type="project" value="UniProtKB-UniRule"/>
</dbReference>
<evidence type="ECO:0000256" key="9">
    <source>
        <dbReference type="ARBA" id="ARBA00022840"/>
    </source>
</evidence>
<dbReference type="FunFam" id="3.40.50.620:FF:000130">
    <property type="entry name" value="Cysteine--tRNA ligase"/>
    <property type="match status" value="1"/>
</dbReference>
<proteinExistence type="inferred from homology"/>
<evidence type="ECO:0000256" key="12">
    <source>
        <dbReference type="ARBA" id="ARBA00047398"/>
    </source>
</evidence>
<dbReference type="RefSeq" id="WP_160625971.1">
    <property type="nucleotide sequence ID" value="NZ_CP047593.1"/>
</dbReference>
<dbReference type="KEGG" id="taer:GT409_00235"/>
<gene>
    <name evidence="13" type="primary">cysS</name>
    <name evidence="15" type="ORF">GT409_00235</name>
</gene>
<evidence type="ECO:0000256" key="5">
    <source>
        <dbReference type="ARBA" id="ARBA00022598"/>
    </source>
</evidence>
<keyword evidence="11 13" id="KW-0030">Aminoacyl-tRNA synthetase</keyword>
<feature type="domain" description="Cysteinyl-tRNA synthetase class Ia DALR" evidence="14">
    <location>
        <begin position="353"/>
        <end position="413"/>
    </location>
</feature>
<feature type="binding site" evidence="13">
    <location>
        <position position="272"/>
    </location>
    <ligand>
        <name>ATP</name>
        <dbReference type="ChEBI" id="CHEBI:30616"/>
    </ligand>
</feature>
<evidence type="ECO:0000256" key="6">
    <source>
        <dbReference type="ARBA" id="ARBA00022723"/>
    </source>
</evidence>
<evidence type="ECO:0000256" key="7">
    <source>
        <dbReference type="ARBA" id="ARBA00022741"/>
    </source>
</evidence>
<dbReference type="CDD" id="cd00672">
    <property type="entry name" value="CysRS_core"/>
    <property type="match status" value="1"/>
</dbReference>
<dbReference type="PANTHER" id="PTHR10890">
    <property type="entry name" value="CYSTEINYL-TRNA SYNTHETASE"/>
    <property type="match status" value="1"/>
</dbReference>
<protein>
    <recommendedName>
        <fullName evidence="13">Cysteine--tRNA ligase</fullName>
        <ecNumber evidence="13">6.1.1.16</ecNumber>
    </recommendedName>
    <alternativeName>
        <fullName evidence="13">Cysteinyl-tRNA synthetase</fullName>
        <shortName evidence="13">CysRS</shortName>
    </alternativeName>
</protein>
<keyword evidence="8 13" id="KW-0862">Zinc</keyword>
<evidence type="ECO:0000313" key="16">
    <source>
        <dbReference type="Proteomes" id="UP000464954"/>
    </source>
</evidence>
<evidence type="ECO:0000256" key="3">
    <source>
        <dbReference type="ARBA" id="ARBA00011245"/>
    </source>
</evidence>
<keyword evidence="9 13" id="KW-0067">ATP-binding</keyword>
<dbReference type="InterPro" id="IPR015803">
    <property type="entry name" value="Cys-tRNA-ligase"/>
</dbReference>
<evidence type="ECO:0000256" key="10">
    <source>
        <dbReference type="ARBA" id="ARBA00022917"/>
    </source>
</evidence>
<name>A0A6P1M282_9BACT</name>
<dbReference type="EC" id="6.1.1.16" evidence="13"/>
<dbReference type="InterPro" id="IPR032678">
    <property type="entry name" value="tRNA-synt_1_cat_dom"/>
</dbReference>
<dbReference type="InterPro" id="IPR014729">
    <property type="entry name" value="Rossmann-like_a/b/a_fold"/>
</dbReference>
<evidence type="ECO:0000256" key="1">
    <source>
        <dbReference type="ARBA" id="ARBA00004496"/>
    </source>
</evidence>
<dbReference type="Gene3D" id="1.20.120.1910">
    <property type="entry name" value="Cysteine-tRNA ligase, C-terminal anti-codon recognition domain"/>
    <property type="match status" value="1"/>
</dbReference>
<dbReference type="Pfam" id="PF09190">
    <property type="entry name" value="DALR_2"/>
    <property type="match status" value="1"/>
</dbReference>
<dbReference type="SUPFAM" id="SSF47323">
    <property type="entry name" value="Anticodon-binding domain of a subclass of class I aminoacyl-tRNA synthetases"/>
    <property type="match status" value="1"/>
</dbReference>
<dbReference type="NCBIfam" id="TIGR00435">
    <property type="entry name" value="cysS"/>
    <property type="match status" value="1"/>
</dbReference>
<feature type="binding site" evidence="13">
    <location>
        <position position="212"/>
    </location>
    <ligand>
        <name>Zn(2+)</name>
        <dbReference type="ChEBI" id="CHEBI:29105"/>
    </ligand>
</feature>
<dbReference type="AlphaFoldDB" id="A0A6P1M282"/>
<dbReference type="SUPFAM" id="SSF52374">
    <property type="entry name" value="Nucleotidylyl transferase"/>
    <property type="match status" value="1"/>
</dbReference>
<comment type="catalytic activity">
    <reaction evidence="12 13">
        <text>tRNA(Cys) + L-cysteine + ATP = L-cysteinyl-tRNA(Cys) + AMP + diphosphate</text>
        <dbReference type="Rhea" id="RHEA:17773"/>
        <dbReference type="Rhea" id="RHEA-COMP:9661"/>
        <dbReference type="Rhea" id="RHEA-COMP:9679"/>
        <dbReference type="ChEBI" id="CHEBI:30616"/>
        <dbReference type="ChEBI" id="CHEBI:33019"/>
        <dbReference type="ChEBI" id="CHEBI:35235"/>
        <dbReference type="ChEBI" id="CHEBI:78442"/>
        <dbReference type="ChEBI" id="CHEBI:78517"/>
        <dbReference type="ChEBI" id="CHEBI:456215"/>
        <dbReference type="EC" id="6.1.1.16"/>
    </reaction>
</comment>
<comment type="subcellular location">
    <subcellularLocation>
        <location evidence="1 13">Cytoplasm</location>
    </subcellularLocation>
</comment>
<dbReference type="GO" id="GO:0004817">
    <property type="term" value="F:cysteine-tRNA ligase activity"/>
    <property type="evidence" value="ECO:0007669"/>
    <property type="project" value="UniProtKB-UniRule"/>
</dbReference>
<evidence type="ECO:0000256" key="11">
    <source>
        <dbReference type="ARBA" id="ARBA00023146"/>
    </source>
</evidence>
<dbReference type="EMBL" id="CP047593">
    <property type="protein sequence ID" value="QHI67937.1"/>
    <property type="molecule type" value="Genomic_DNA"/>
</dbReference>
<dbReference type="InterPro" id="IPR056411">
    <property type="entry name" value="CysS_C"/>
</dbReference>
<keyword evidence="5 13" id="KW-0436">Ligase</keyword>
<feature type="short sequence motif" description="'KMSKS' region" evidence="13">
    <location>
        <begin position="269"/>
        <end position="273"/>
    </location>
</feature>
<sequence>MFKIYNTLSRQLEELVPLKDNHVRLYTCGPTVYNYAHIGNYRAYMFEDLLRRWIQYKGMGITQVQNLTDVDDKTIRGSRETGKPLREYTQTYKDAFFEDLKTLNIQPAEHYPAATDCIPEMIELIEKLFEKGLAYKSDDGSVYFPIDKFPEYGKLARLDREGMRSGARVDQDEYDKDNAADFALWKGYVEEDGDVVWDSPWGKGRPGWHIECSAMSQKYLGKTFDLHCGGVDNIFPHHEDEIAQSEGANGCLYSKYWMHNAHLQVEGKKMSKSEGNFFTLREILDKGYSGREIRYELIGTHYRQSLNFTFASLNANRAALARLDEFYAKLQESIGGETEAGELPEWAATLAEKFEAALDDDLNIAGALGALFDGVHEGNKSFPMSGKEALAVSNLWKKIDSVLGFLEPPKEDVPAELIEMANARVEAKKNKDWAEADRLRDAIAAAGWIVQDTPTGPKLKKQ</sequence>
<dbReference type="PRINTS" id="PR00983">
    <property type="entry name" value="TRNASYNTHCYS"/>
</dbReference>
<keyword evidence="10 13" id="KW-0648">Protein biosynthesis</keyword>
<dbReference type="SMART" id="SM00840">
    <property type="entry name" value="DALR_2"/>
    <property type="match status" value="1"/>
</dbReference>
<evidence type="ECO:0000256" key="8">
    <source>
        <dbReference type="ARBA" id="ARBA00022833"/>
    </source>
</evidence>
<dbReference type="GO" id="GO:0005524">
    <property type="term" value="F:ATP binding"/>
    <property type="evidence" value="ECO:0007669"/>
    <property type="project" value="UniProtKB-UniRule"/>
</dbReference>
<dbReference type="Pfam" id="PF01406">
    <property type="entry name" value="tRNA-synt_1e"/>
    <property type="match status" value="1"/>
</dbReference>
<keyword evidence="16" id="KW-1185">Reference proteome</keyword>
<dbReference type="Proteomes" id="UP000464954">
    <property type="component" value="Chromosome"/>
</dbReference>
<dbReference type="Pfam" id="PF23493">
    <property type="entry name" value="CysS_C"/>
    <property type="match status" value="1"/>
</dbReference>
<accession>A0A6P1M282</accession>
<evidence type="ECO:0000256" key="13">
    <source>
        <dbReference type="HAMAP-Rule" id="MF_00041"/>
    </source>
</evidence>
<feature type="binding site" evidence="13">
    <location>
        <position position="237"/>
    </location>
    <ligand>
        <name>Zn(2+)</name>
        <dbReference type="ChEBI" id="CHEBI:29105"/>
    </ligand>
</feature>